<sequence>MAGEDPYAVLGVRPDAGLTEITAAYRALVRRFHPDTPRAAEPECLAAVIAAYRILRDPVRRAEYDRRRGVTRGGVTGRGVSVPVRVHRPRDHPAPEPELRAGPVRRHRP</sequence>
<reference evidence="3" key="1">
    <citation type="submission" date="2022-11" db="EMBL/GenBank/DDBJ databases">
        <authorList>
            <person name="Mo P."/>
        </authorList>
    </citation>
    <scope>NUCLEOTIDE SEQUENCE</scope>
    <source>
        <strain evidence="3">HUAS 11-8</strain>
    </source>
</reference>
<dbReference type="InterPro" id="IPR050817">
    <property type="entry name" value="DjlA_DnaK_co-chaperone"/>
</dbReference>
<evidence type="ECO:0000256" key="1">
    <source>
        <dbReference type="SAM" id="MobiDB-lite"/>
    </source>
</evidence>
<keyword evidence="4" id="KW-1185">Reference proteome</keyword>
<organism evidence="3 4">
    <name type="scientific">Amycolatopsis cynarae</name>
    <dbReference type="NCBI Taxonomy" id="2995223"/>
    <lineage>
        <taxon>Bacteria</taxon>
        <taxon>Bacillati</taxon>
        <taxon>Actinomycetota</taxon>
        <taxon>Actinomycetes</taxon>
        <taxon>Pseudonocardiales</taxon>
        <taxon>Pseudonocardiaceae</taxon>
        <taxon>Amycolatopsis</taxon>
    </lineage>
</organism>
<dbReference type="RefSeq" id="WP_268758158.1">
    <property type="nucleotide sequence ID" value="NZ_CP113836.1"/>
</dbReference>
<evidence type="ECO:0000313" key="4">
    <source>
        <dbReference type="Proteomes" id="UP001163203"/>
    </source>
</evidence>
<dbReference type="InterPro" id="IPR001623">
    <property type="entry name" value="DnaJ_domain"/>
</dbReference>
<dbReference type="PANTHER" id="PTHR24074">
    <property type="entry name" value="CO-CHAPERONE PROTEIN DJLA"/>
    <property type="match status" value="1"/>
</dbReference>
<dbReference type="CDD" id="cd06257">
    <property type="entry name" value="DnaJ"/>
    <property type="match status" value="1"/>
</dbReference>
<dbReference type="PROSITE" id="PS50076">
    <property type="entry name" value="DNAJ_2"/>
    <property type="match status" value="1"/>
</dbReference>
<proteinExistence type="predicted"/>
<dbReference type="InterPro" id="IPR036869">
    <property type="entry name" value="J_dom_sf"/>
</dbReference>
<evidence type="ECO:0000259" key="2">
    <source>
        <dbReference type="PROSITE" id="PS50076"/>
    </source>
</evidence>
<protein>
    <submittedName>
        <fullName evidence="3">J domain-containing protein</fullName>
    </submittedName>
</protein>
<accession>A0ABY7BBN1</accession>
<gene>
    <name evidence="3" type="ORF">ORV05_09955</name>
</gene>
<dbReference type="EMBL" id="CP113836">
    <property type="protein sequence ID" value="WAL68063.1"/>
    <property type="molecule type" value="Genomic_DNA"/>
</dbReference>
<dbReference type="Proteomes" id="UP001163203">
    <property type="component" value="Chromosome"/>
</dbReference>
<feature type="region of interest" description="Disordered" evidence="1">
    <location>
        <begin position="70"/>
        <end position="109"/>
    </location>
</feature>
<dbReference type="Gene3D" id="1.10.287.110">
    <property type="entry name" value="DnaJ domain"/>
    <property type="match status" value="1"/>
</dbReference>
<dbReference type="PRINTS" id="PR00625">
    <property type="entry name" value="JDOMAIN"/>
</dbReference>
<evidence type="ECO:0000313" key="3">
    <source>
        <dbReference type="EMBL" id="WAL68063.1"/>
    </source>
</evidence>
<dbReference type="Pfam" id="PF00226">
    <property type="entry name" value="DnaJ"/>
    <property type="match status" value="1"/>
</dbReference>
<dbReference type="SMART" id="SM00271">
    <property type="entry name" value="DnaJ"/>
    <property type="match status" value="1"/>
</dbReference>
<dbReference type="SUPFAM" id="SSF46565">
    <property type="entry name" value="Chaperone J-domain"/>
    <property type="match status" value="1"/>
</dbReference>
<name>A0ABY7BBN1_9PSEU</name>
<feature type="domain" description="J" evidence="2">
    <location>
        <begin position="5"/>
        <end position="68"/>
    </location>
</feature>